<name>A0A0W0TQ89_LEGER</name>
<gene>
    <name evidence="1" type="ORF">Lery_1630</name>
</gene>
<protein>
    <submittedName>
        <fullName evidence="1">Uncharacterized protein</fullName>
    </submittedName>
</protein>
<dbReference type="AlphaFoldDB" id="A0A0W0TQ89"/>
<organism evidence="1 2">
    <name type="scientific">Legionella erythra</name>
    <dbReference type="NCBI Taxonomy" id="448"/>
    <lineage>
        <taxon>Bacteria</taxon>
        <taxon>Pseudomonadati</taxon>
        <taxon>Pseudomonadota</taxon>
        <taxon>Gammaproteobacteria</taxon>
        <taxon>Legionellales</taxon>
        <taxon>Legionellaceae</taxon>
        <taxon>Legionella</taxon>
    </lineage>
</organism>
<reference evidence="1 2" key="1">
    <citation type="submission" date="2015-11" db="EMBL/GenBank/DDBJ databases">
        <title>Genomic analysis of 38 Legionella species identifies large and diverse effector repertoires.</title>
        <authorList>
            <person name="Burstein D."/>
            <person name="Amaro F."/>
            <person name="Zusman T."/>
            <person name="Lifshitz Z."/>
            <person name="Cohen O."/>
            <person name="Gilbert J.A."/>
            <person name="Pupko T."/>
            <person name="Shuman H.A."/>
            <person name="Segal G."/>
        </authorList>
    </citation>
    <scope>NUCLEOTIDE SEQUENCE [LARGE SCALE GENOMIC DNA]</scope>
    <source>
        <strain evidence="1 2">SE-32A-C8</strain>
    </source>
</reference>
<dbReference type="OrthoDB" id="5653210at2"/>
<evidence type="ECO:0000313" key="1">
    <source>
        <dbReference type="EMBL" id="KTC97791.1"/>
    </source>
</evidence>
<dbReference type="EMBL" id="LNYA01000024">
    <property type="protein sequence ID" value="KTC97791.1"/>
    <property type="molecule type" value="Genomic_DNA"/>
</dbReference>
<dbReference type="Proteomes" id="UP000054773">
    <property type="component" value="Unassembled WGS sequence"/>
</dbReference>
<sequence length="371" mass="42696">MGFSKNEKQTLSFEVIHKQTVEWMAEKTELTPIALEKYRKKIGDLFGLPVNEQLELISDLSSIKNLPQEIKDLTTHYPYLQTMPNDAIKVIGSYLDNSKDVSALVLTHKRPYSLFQTARLEEQLLLHVVKGNQKKAEAIVAKHPELQLVSGTVTDYSLRTFKQITAYEYAYWAKDTYMRLMLEKYMDADTSADMLKRCEAMDKDGLTYTQNGIEVKGSTHFDFTPLKTRMQKYIDKGGTYLDSDPDAPNEDWLKVGMAQYDVPVHVASEYCRHDRIFAYSRFDGAELPRKSLLYKYGPDKDNVCFYNKGLGRQFAYLRATSHQVENLPHPHPDWVIMDLGAITRLDTRRTLELTKSLDTLRSLAQKKPKIA</sequence>
<comment type="caution">
    <text evidence="1">The sequence shown here is derived from an EMBL/GenBank/DDBJ whole genome shotgun (WGS) entry which is preliminary data.</text>
</comment>
<evidence type="ECO:0000313" key="2">
    <source>
        <dbReference type="Proteomes" id="UP000054773"/>
    </source>
</evidence>
<accession>A0A0W0TQ89</accession>
<dbReference type="STRING" id="448.Lery_1630"/>
<proteinExistence type="predicted"/>
<dbReference type="RefSeq" id="WP_131751031.1">
    <property type="nucleotide sequence ID" value="NZ_CAAAHY010000009.1"/>
</dbReference>
<dbReference type="PATRIC" id="fig|448.7.peg.1699"/>
<keyword evidence="2" id="KW-1185">Reference proteome</keyword>